<dbReference type="EMBL" id="CM026422">
    <property type="protein sequence ID" value="KAG0585752.1"/>
    <property type="molecule type" value="Genomic_DNA"/>
</dbReference>
<dbReference type="Proteomes" id="UP000822688">
    <property type="component" value="Chromosome 2"/>
</dbReference>
<proteinExistence type="predicted"/>
<reference evidence="2" key="1">
    <citation type="submission" date="2020-06" db="EMBL/GenBank/DDBJ databases">
        <title>WGS assembly of Ceratodon purpureus strain R40.</title>
        <authorList>
            <person name="Carey S.B."/>
            <person name="Jenkins J."/>
            <person name="Shu S."/>
            <person name="Lovell J.T."/>
            <person name="Sreedasyam A."/>
            <person name="Maumus F."/>
            <person name="Tiley G.P."/>
            <person name="Fernandez-Pozo N."/>
            <person name="Barry K."/>
            <person name="Chen C."/>
            <person name="Wang M."/>
            <person name="Lipzen A."/>
            <person name="Daum C."/>
            <person name="Saski C.A."/>
            <person name="Payton A.C."/>
            <person name="Mcbreen J.C."/>
            <person name="Conrad R.E."/>
            <person name="Kollar L.M."/>
            <person name="Olsson S."/>
            <person name="Huttunen S."/>
            <person name="Landis J.B."/>
            <person name="Wickett N.J."/>
            <person name="Johnson M.G."/>
            <person name="Rensing S.A."/>
            <person name="Grimwood J."/>
            <person name="Schmutz J."/>
            <person name="Mcdaniel S.F."/>
        </authorList>
    </citation>
    <scope>NUCLEOTIDE SEQUENCE</scope>
    <source>
        <strain evidence="2">R40</strain>
    </source>
</reference>
<evidence type="ECO:0000256" key="1">
    <source>
        <dbReference type="SAM" id="MobiDB-lite"/>
    </source>
</evidence>
<protein>
    <submittedName>
        <fullName evidence="2">Uncharacterized protein</fullName>
    </submittedName>
</protein>
<evidence type="ECO:0000313" key="3">
    <source>
        <dbReference type="Proteomes" id="UP000822688"/>
    </source>
</evidence>
<dbReference type="AlphaFoldDB" id="A0A8T0IRG8"/>
<organism evidence="2 3">
    <name type="scientific">Ceratodon purpureus</name>
    <name type="common">Fire moss</name>
    <name type="synonym">Dicranum purpureum</name>
    <dbReference type="NCBI Taxonomy" id="3225"/>
    <lineage>
        <taxon>Eukaryota</taxon>
        <taxon>Viridiplantae</taxon>
        <taxon>Streptophyta</taxon>
        <taxon>Embryophyta</taxon>
        <taxon>Bryophyta</taxon>
        <taxon>Bryophytina</taxon>
        <taxon>Bryopsida</taxon>
        <taxon>Dicranidae</taxon>
        <taxon>Pseudoditrichales</taxon>
        <taxon>Ditrichaceae</taxon>
        <taxon>Ceratodon</taxon>
    </lineage>
</organism>
<comment type="caution">
    <text evidence="2">The sequence shown here is derived from an EMBL/GenBank/DDBJ whole genome shotgun (WGS) entry which is preliminary data.</text>
</comment>
<keyword evidence="3" id="KW-1185">Reference proteome</keyword>
<name>A0A8T0IRG8_CERPU</name>
<accession>A0A8T0IRG8</accession>
<sequence length="86" mass="9540">MLLTDIPQRYPVFYHGISCTLPCRRPETQARISRSKFELPLESTKTSSHTPASTSAKRAPSTPCPSASVTWPAPESPLPTTIRQSW</sequence>
<evidence type="ECO:0000313" key="2">
    <source>
        <dbReference type="EMBL" id="KAG0585752.1"/>
    </source>
</evidence>
<feature type="compositionally biased region" description="Polar residues" evidence="1">
    <location>
        <begin position="43"/>
        <end position="56"/>
    </location>
</feature>
<feature type="region of interest" description="Disordered" evidence="1">
    <location>
        <begin position="32"/>
        <end position="86"/>
    </location>
</feature>
<gene>
    <name evidence="2" type="ORF">KC19_2G035600</name>
</gene>